<proteinExistence type="inferred from homology"/>
<dbReference type="CDD" id="cd00293">
    <property type="entry name" value="USP-like"/>
    <property type="match status" value="1"/>
</dbReference>
<feature type="domain" description="UspA" evidence="2">
    <location>
        <begin position="140"/>
        <end position="261"/>
    </location>
</feature>
<dbReference type="Gene3D" id="3.40.50.12370">
    <property type="match status" value="1"/>
</dbReference>
<dbReference type="SUPFAM" id="SSF52402">
    <property type="entry name" value="Adenine nucleotide alpha hydrolases-like"/>
    <property type="match status" value="2"/>
</dbReference>
<sequence length="265" mass="29181">MYDRVLLPISGATKVKLALDFLKDVLNPGGEITFLYVSTSVKFPGSAIEWRRAMNVVSDASAISTAAGLSSHYEVRNSSSVAAGILEEARSSEYDLIFFANPYYKRGQRRVFGSVIDEVVRKSHTETAVLSYVEGRPLKYDKTLLPTSGQRHALRAAKLTKALAKKSGGEVTVLYAGDQSQKAEAERILSEIKEIFESDNVKHFLVYRSGPVDAVILDEARKGYDLMMVGATEHPVYYQFLLGSIADKIVSNAPCHVLIVKTVNK</sequence>
<evidence type="ECO:0000313" key="3">
    <source>
        <dbReference type="EMBL" id="MCD1296153.1"/>
    </source>
</evidence>
<evidence type="ECO:0000313" key="4">
    <source>
        <dbReference type="Proteomes" id="UP001320159"/>
    </source>
</evidence>
<reference evidence="3 4" key="1">
    <citation type="submission" date="2017-11" db="EMBL/GenBank/DDBJ databases">
        <title>Isolation and Characterization of Family Methanocellaceae Species from Potential Methane Hydrate Area Offshore Southwestern Taiwan.</title>
        <authorList>
            <person name="Zhang W.-L."/>
            <person name="Chen W.-C."/>
            <person name="Lai M.-C."/>
            <person name="Chen S.-C."/>
        </authorList>
    </citation>
    <scope>NUCLEOTIDE SEQUENCE [LARGE SCALE GENOMIC DNA]</scope>
    <source>
        <strain evidence="3 4">CWC-04</strain>
    </source>
</reference>
<protein>
    <submittedName>
        <fullName evidence="3">Universal stress protein UspA</fullName>
    </submittedName>
</protein>
<comment type="similarity">
    <text evidence="1">Belongs to the universal stress protein A family.</text>
</comment>
<comment type="caution">
    <text evidence="3">The sequence shown here is derived from an EMBL/GenBank/DDBJ whole genome shotgun (WGS) entry which is preliminary data.</text>
</comment>
<dbReference type="InterPro" id="IPR006016">
    <property type="entry name" value="UspA"/>
</dbReference>
<dbReference type="RefSeq" id="WP_230743075.1">
    <property type="nucleotide sequence ID" value="NZ_PGCK01000014.1"/>
</dbReference>
<dbReference type="EMBL" id="PGCK01000014">
    <property type="protein sequence ID" value="MCD1296153.1"/>
    <property type="molecule type" value="Genomic_DNA"/>
</dbReference>
<dbReference type="Pfam" id="PF00582">
    <property type="entry name" value="Usp"/>
    <property type="match status" value="2"/>
</dbReference>
<dbReference type="InterPro" id="IPR006015">
    <property type="entry name" value="Universal_stress_UspA"/>
</dbReference>
<dbReference type="Proteomes" id="UP001320159">
    <property type="component" value="Unassembled WGS sequence"/>
</dbReference>
<dbReference type="PRINTS" id="PR01438">
    <property type="entry name" value="UNVRSLSTRESS"/>
</dbReference>
<dbReference type="PANTHER" id="PTHR46268">
    <property type="entry name" value="STRESS RESPONSE PROTEIN NHAX"/>
    <property type="match status" value="1"/>
</dbReference>
<name>A0AAP2RF32_9EURY</name>
<dbReference type="PANTHER" id="PTHR46268:SF6">
    <property type="entry name" value="UNIVERSAL STRESS PROTEIN UP12"/>
    <property type="match status" value="1"/>
</dbReference>
<accession>A0AAP2RF32</accession>
<evidence type="ECO:0000256" key="1">
    <source>
        <dbReference type="ARBA" id="ARBA00008791"/>
    </source>
</evidence>
<feature type="domain" description="UspA" evidence="2">
    <location>
        <begin position="1"/>
        <end position="129"/>
    </location>
</feature>
<gene>
    <name evidence="3" type="ORF">CUJ83_14210</name>
</gene>
<organism evidence="3 4">
    <name type="scientific">Methanooceanicella nereidis</name>
    <dbReference type="NCBI Taxonomy" id="2052831"/>
    <lineage>
        <taxon>Archaea</taxon>
        <taxon>Methanobacteriati</taxon>
        <taxon>Methanobacteriota</taxon>
        <taxon>Stenosarchaea group</taxon>
        <taxon>Methanomicrobia</taxon>
        <taxon>Methanocellales</taxon>
        <taxon>Methanocellaceae</taxon>
        <taxon>Methanooceanicella</taxon>
    </lineage>
</organism>
<keyword evidence="4" id="KW-1185">Reference proteome</keyword>
<dbReference type="AlphaFoldDB" id="A0AAP2RF32"/>
<evidence type="ECO:0000259" key="2">
    <source>
        <dbReference type="Pfam" id="PF00582"/>
    </source>
</evidence>